<keyword evidence="1" id="KW-0645">Protease</keyword>
<dbReference type="CDD" id="cd09274">
    <property type="entry name" value="RNase_HI_RT_Ty3"/>
    <property type="match status" value="1"/>
</dbReference>
<feature type="region of interest" description="Disordered" evidence="8">
    <location>
        <begin position="578"/>
        <end position="607"/>
    </location>
</feature>
<dbReference type="PANTHER" id="PTHR24559:SF444">
    <property type="entry name" value="REVERSE TRANSCRIPTASE DOMAIN-CONTAINING PROTEIN"/>
    <property type="match status" value="1"/>
</dbReference>
<accession>A0A388K4V2</accession>
<dbReference type="OrthoDB" id="6382339at2759"/>
<evidence type="ECO:0000256" key="1">
    <source>
        <dbReference type="ARBA" id="ARBA00022670"/>
    </source>
</evidence>
<dbReference type="GO" id="GO:0008233">
    <property type="term" value="F:peptidase activity"/>
    <property type="evidence" value="ECO:0007669"/>
    <property type="project" value="UniProtKB-KW"/>
</dbReference>
<dbReference type="Gramene" id="GBG65084">
    <property type="protein sequence ID" value="GBG65084"/>
    <property type="gene ID" value="CBR_g49159"/>
</dbReference>
<dbReference type="InterPro" id="IPR046342">
    <property type="entry name" value="CBS_dom_sf"/>
</dbReference>
<evidence type="ECO:0000256" key="8">
    <source>
        <dbReference type="SAM" id="MobiDB-lite"/>
    </source>
</evidence>
<dbReference type="CDD" id="cd22249">
    <property type="entry name" value="UDM1_RNF168_RNF169-like"/>
    <property type="match status" value="1"/>
</dbReference>
<keyword evidence="11" id="KW-1185">Reference proteome</keyword>
<feature type="region of interest" description="Disordered" evidence="8">
    <location>
        <begin position="1"/>
        <end position="41"/>
    </location>
</feature>
<evidence type="ECO:0000256" key="2">
    <source>
        <dbReference type="ARBA" id="ARBA00022679"/>
    </source>
</evidence>
<dbReference type="InterPro" id="IPR041373">
    <property type="entry name" value="RT_RNaseH"/>
</dbReference>
<dbReference type="Proteomes" id="UP000265515">
    <property type="component" value="Unassembled WGS sequence"/>
</dbReference>
<dbReference type="InterPro" id="IPR000477">
    <property type="entry name" value="RT_dom"/>
</dbReference>
<name>A0A388K4V2_CHABU</name>
<dbReference type="GO" id="GO:0004519">
    <property type="term" value="F:endonuclease activity"/>
    <property type="evidence" value="ECO:0007669"/>
    <property type="project" value="UniProtKB-KW"/>
</dbReference>
<reference evidence="10 11" key="1">
    <citation type="journal article" date="2018" name="Cell">
        <title>The Chara Genome: Secondary Complexity and Implications for Plant Terrestrialization.</title>
        <authorList>
            <person name="Nishiyama T."/>
            <person name="Sakayama H."/>
            <person name="Vries J.D."/>
            <person name="Buschmann H."/>
            <person name="Saint-Marcoux D."/>
            <person name="Ullrich K.K."/>
            <person name="Haas F.B."/>
            <person name="Vanderstraeten L."/>
            <person name="Becker D."/>
            <person name="Lang D."/>
            <person name="Vosolsobe S."/>
            <person name="Rombauts S."/>
            <person name="Wilhelmsson P.K.I."/>
            <person name="Janitza P."/>
            <person name="Kern R."/>
            <person name="Heyl A."/>
            <person name="Rumpler F."/>
            <person name="Villalobos L.I.A.C."/>
            <person name="Clay J.M."/>
            <person name="Skokan R."/>
            <person name="Toyoda A."/>
            <person name="Suzuki Y."/>
            <person name="Kagoshima H."/>
            <person name="Schijlen E."/>
            <person name="Tajeshwar N."/>
            <person name="Catarino B."/>
            <person name="Hetherington A.J."/>
            <person name="Saltykova A."/>
            <person name="Bonnot C."/>
            <person name="Breuninger H."/>
            <person name="Symeonidi A."/>
            <person name="Radhakrishnan G.V."/>
            <person name="Van Nieuwerburgh F."/>
            <person name="Deforce D."/>
            <person name="Chang C."/>
            <person name="Karol K.G."/>
            <person name="Hedrich R."/>
            <person name="Ulvskov P."/>
            <person name="Glockner G."/>
            <person name="Delwiche C.F."/>
            <person name="Petrasek J."/>
            <person name="Van de Peer Y."/>
            <person name="Friml J."/>
            <person name="Beilby M."/>
            <person name="Dolan L."/>
            <person name="Kohara Y."/>
            <person name="Sugano S."/>
            <person name="Fujiyama A."/>
            <person name="Delaux P.-M."/>
            <person name="Quint M."/>
            <person name="TheiBen G."/>
            <person name="Hagemann M."/>
            <person name="Harholt J."/>
            <person name="Dunand C."/>
            <person name="Zachgo S."/>
            <person name="Langdale J."/>
            <person name="Maumus F."/>
            <person name="Straeten D.V.D."/>
            <person name="Gould S.B."/>
            <person name="Rensing S.A."/>
        </authorList>
    </citation>
    <scope>NUCLEOTIDE SEQUENCE [LARGE SCALE GENOMIC DNA]</scope>
    <source>
        <strain evidence="10 11">S276</strain>
    </source>
</reference>
<evidence type="ECO:0000256" key="5">
    <source>
        <dbReference type="ARBA" id="ARBA00022759"/>
    </source>
</evidence>
<dbReference type="Gene3D" id="3.10.580.10">
    <property type="entry name" value="CBS-domain"/>
    <property type="match status" value="1"/>
</dbReference>
<feature type="region of interest" description="Disordered" evidence="8">
    <location>
        <begin position="71"/>
        <end position="109"/>
    </location>
</feature>
<dbReference type="Pfam" id="PF17917">
    <property type="entry name" value="RT_RNaseH"/>
    <property type="match status" value="1"/>
</dbReference>
<dbReference type="PANTHER" id="PTHR24559">
    <property type="entry name" value="TRANSPOSON TY3-I GAG-POL POLYPROTEIN"/>
    <property type="match status" value="1"/>
</dbReference>
<organism evidence="10 11">
    <name type="scientific">Chara braunii</name>
    <name type="common">Braun's stonewort</name>
    <dbReference type="NCBI Taxonomy" id="69332"/>
    <lineage>
        <taxon>Eukaryota</taxon>
        <taxon>Viridiplantae</taxon>
        <taxon>Streptophyta</taxon>
        <taxon>Charophyceae</taxon>
        <taxon>Charales</taxon>
        <taxon>Characeae</taxon>
        <taxon>Chara</taxon>
    </lineage>
</organism>
<protein>
    <recommendedName>
        <fullName evidence="9">Reverse transcriptase domain-containing protein</fullName>
    </recommendedName>
</protein>
<keyword evidence="6" id="KW-0378">Hydrolase</keyword>
<dbReference type="InterPro" id="IPR053134">
    <property type="entry name" value="RNA-dir_DNA_polymerase"/>
</dbReference>
<feature type="compositionally biased region" description="Polar residues" evidence="8">
    <location>
        <begin position="312"/>
        <end position="325"/>
    </location>
</feature>
<dbReference type="InterPro" id="IPR043128">
    <property type="entry name" value="Rev_trsase/Diguanyl_cyclase"/>
</dbReference>
<dbReference type="InterPro" id="IPR043502">
    <property type="entry name" value="DNA/RNA_pol_sf"/>
</dbReference>
<keyword evidence="4" id="KW-0540">Nuclease</keyword>
<evidence type="ECO:0000256" key="4">
    <source>
        <dbReference type="ARBA" id="ARBA00022722"/>
    </source>
</evidence>
<evidence type="ECO:0000256" key="6">
    <source>
        <dbReference type="ARBA" id="ARBA00022801"/>
    </source>
</evidence>
<keyword evidence="2" id="KW-0808">Transferase</keyword>
<sequence>MFGNPAVVGGGDGTTSSGVTVVPPAEGVGAPRGKRLSNAGGMQRVGKFSTRAAKFFDENIFWVFRNREGEEEASQSSEETSDGSGAAEGRLLLPNKKSKGNDANESPRPVFQQMMIGGGIGSRLTETGRSIVHGGPCNHPVLGKVLPNATRGPLSESQVEGALRDSTKAANDTLRGNVLHMSATRLENSVDLPNAGGPPVSSACAHPIGKLSNAGPFHQADSVSSVGVENTELSGCGGTVEGIDSKTNITSREVQCSPFSSVHVFPGGGCNTAAALHPGHTSGTDFGKNEFSGSLRTREMDPKDPRSPLLSLRSQPGNEPGSNEGDTGGSIDLVSCPVNCWGHSKGLTLDGAEDASFDVGCSQKDSGFEAFERYLAAGSSDVWGRRERESGAQWLNRGLHFGMTAGNEAQGATSVSHRIENGDERYSSRLNPFVNFETSGALSVPKDEEATGIITLEDVIEELLQEEILDEADHYHDIEQRCLEWLGGKVLGVARWVGASSGSVDRPPQFGPLIPGKGYEVEKVEDEYGTGPDKEYLVKFLYHPHTEDRWFTRKELLKTAKSVILKYEAVQKGEPLRRSPRLRPYLGGPRSGGGSGTSTTPYSKEQEERVAALLREKKERMEKRELIKQDKMLALLEEQEAKKKQMEEELQKWTKEQEEKMTTIQAEVEKEEEAEEEVEEEVPLERRRGEASTSKEDKIEKITQEWAAHLDLGEGREAELAIPQEERSGKEGVGSRTRPCEKKGEGGRTTEGMEMAVRSCIRQTCVKGAARRAGVCSYVRSISDKPREEEKIHPTITSLLKEYKDLSEAPSGVVPRPIQHCIEIEPGSRTPKGAIYRMSPKEVEELRRQLDELLEKGWIRPSSSPSGAPVLFVPKKEGELHMCVDYRGVNAITIKNAESLPRIDDLLDRVQGCKDFSKIDLKSGYHQIEVHHDDQYKTAFRTRYGHYEFIVMPFGLTNAPATFQCCMNDLFRPWLDRFVVVYLDDILVFSKTLEEHEGHLSQILGKLREPNFKINLKKCEWAKTEVLYLGHVLDGDGISPEDNASQYGIGAVLQQDDGNGYRPVEFMSARLPSEKVAASTYERELCALRQALDHWKHYLLGRHFKVYSDHETLRWLKTQDKMTPKLTPKLTRWAAEIDQVDFELKPIKGKYSMVVNALSRRADYFGAIVDYPDIGANLQQKVGRILLAKDNG</sequence>
<dbReference type="Pfam" id="PF00078">
    <property type="entry name" value="RVT_1"/>
    <property type="match status" value="1"/>
</dbReference>
<dbReference type="PROSITE" id="PS50878">
    <property type="entry name" value="RT_POL"/>
    <property type="match status" value="1"/>
</dbReference>
<keyword evidence="7" id="KW-0695">RNA-directed DNA polymerase</keyword>
<feature type="compositionally biased region" description="Basic and acidic residues" evidence="8">
    <location>
        <begin position="296"/>
        <end position="306"/>
    </location>
</feature>
<feature type="compositionally biased region" description="Acidic residues" evidence="8">
    <location>
        <begin position="669"/>
        <end position="682"/>
    </location>
</feature>
<dbReference type="InterPro" id="IPR016197">
    <property type="entry name" value="Chromo-like_dom_sf"/>
</dbReference>
<comment type="caution">
    <text evidence="10">The sequence shown here is derived from an EMBL/GenBank/DDBJ whole genome shotgun (WGS) entry which is preliminary data.</text>
</comment>
<dbReference type="CDD" id="cd01647">
    <property type="entry name" value="RT_LTR"/>
    <property type="match status" value="1"/>
</dbReference>
<feature type="domain" description="Reverse transcriptase" evidence="9">
    <location>
        <begin position="854"/>
        <end position="1033"/>
    </location>
</feature>
<dbReference type="Gene3D" id="3.30.70.270">
    <property type="match status" value="1"/>
</dbReference>
<feature type="compositionally biased region" description="Basic and acidic residues" evidence="8">
    <location>
        <begin position="683"/>
        <end position="696"/>
    </location>
</feature>
<feature type="region of interest" description="Disordered" evidence="8">
    <location>
        <begin position="667"/>
        <end position="696"/>
    </location>
</feature>
<evidence type="ECO:0000256" key="3">
    <source>
        <dbReference type="ARBA" id="ARBA00022695"/>
    </source>
</evidence>
<feature type="region of interest" description="Disordered" evidence="8">
    <location>
        <begin position="279"/>
        <end position="329"/>
    </location>
</feature>
<proteinExistence type="predicted"/>
<feature type="region of interest" description="Disordered" evidence="8">
    <location>
        <begin position="724"/>
        <end position="750"/>
    </location>
</feature>
<dbReference type="Gene3D" id="3.10.10.10">
    <property type="entry name" value="HIV Type 1 Reverse Transcriptase, subunit A, domain 1"/>
    <property type="match status" value="1"/>
</dbReference>
<dbReference type="FunFam" id="3.10.10.10:FF:000007">
    <property type="entry name" value="Retrovirus-related Pol polyprotein from transposon 17.6-like Protein"/>
    <property type="match status" value="1"/>
</dbReference>
<evidence type="ECO:0000313" key="10">
    <source>
        <dbReference type="EMBL" id="GBG65084.1"/>
    </source>
</evidence>
<evidence type="ECO:0000259" key="9">
    <source>
        <dbReference type="PROSITE" id="PS50878"/>
    </source>
</evidence>
<dbReference type="SUPFAM" id="SSF54160">
    <property type="entry name" value="Chromo domain-like"/>
    <property type="match status" value="1"/>
</dbReference>
<evidence type="ECO:0000313" key="11">
    <source>
        <dbReference type="Proteomes" id="UP000265515"/>
    </source>
</evidence>
<feature type="compositionally biased region" description="Basic and acidic residues" evidence="8">
    <location>
        <begin position="738"/>
        <end position="748"/>
    </location>
</feature>
<dbReference type="EMBL" id="BFEA01000057">
    <property type="protein sequence ID" value="GBG65084.1"/>
    <property type="molecule type" value="Genomic_DNA"/>
</dbReference>
<dbReference type="GO" id="GO:0006508">
    <property type="term" value="P:proteolysis"/>
    <property type="evidence" value="ECO:0007669"/>
    <property type="project" value="UniProtKB-KW"/>
</dbReference>
<dbReference type="GO" id="GO:0003964">
    <property type="term" value="F:RNA-directed DNA polymerase activity"/>
    <property type="evidence" value="ECO:0007669"/>
    <property type="project" value="UniProtKB-KW"/>
</dbReference>
<dbReference type="AlphaFoldDB" id="A0A388K4V2"/>
<keyword evidence="3" id="KW-0548">Nucleotidyltransferase</keyword>
<evidence type="ECO:0000256" key="7">
    <source>
        <dbReference type="ARBA" id="ARBA00022918"/>
    </source>
</evidence>
<keyword evidence="5" id="KW-0255">Endonuclease</keyword>
<gene>
    <name evidence="10" type="ORF">CBR_g49159</name>
</gene>
<dbReference type="SUPFAM" id="SSF56672">
    <property type="entry name" value="DNA/RNA polymerases"/>
    <property type="match status" value="1"/>
</dbReference>